<comment type="caution">
    <text evidence="2">The sequence shown here is derived from an EMBL/GenBank/DDBJ whole genome shotgun (WGS) entry which is preliminary data.</text>
</comment>
<dbReference type="Gene3D" id="3.40.50.150">
    <property type="entry name" value="Vaccinia Virus protein VP39"/>
    <property type="match status" value="1"/>
</dbReference>
<keyword evidence="2" id="KW-0808">Transferase</keyword>
<dbReference type="Proteomes" id="UP001431449">
    <property type="component" value="Unassembled WGS sequence"/>
</dbReference>
<evidence type="ECO:0000259" key="1">
    <source>
        <dbReference type="Pfam" id="PF08241"/>
    </source>
</evidence>
<gene>
    <name evidence="2" type="ORF">M0G41_12400</name>
</gene>
<accession>A0ABT0GIT8</accession>
<name>A0ABT0GIT8_9GAMM</name>
<reference evidence="2" key="1">
    <citation type="submission" date="2022-04" db="EMBL/GenBank/DDBJ databases">
        <title>Lysobacter sp. CAU 1642 isolated from sea sand.</title>
        <authorList>
            <person name="Kim W."/>
        </authorList>
    </citation>
    <scope>NUCLEOTIDE SEQUENCE</scope>
    <source>
        <strain evidence="2">CAU 1642</strain>
    </source>
</reference>
<dbReference type="GO" id="GO:0032259">
    <property type="term" value="P:methylation"/>
    <property type="evidence" value="ECO:0007669"/>
    <property type="project" value="UniProtKB-KW"/>
</dbReference>
<dbReference type="RefSeq" id="WP_248209747.1">
    <property type="nucleotide sequence ID" value="NZ_JALNMH010000010.1"/>
</dbReference>
<dbReference type="Pfam" id="PF08241">
    <property type="entry name" value="Methyltransf_11"/>
    <property type="match status" value="1"/>
</dbReference>
<evidence type="ECO:0000313" key="2">
    <source>
        <dbReference type="EMBL" id="MCK7594469.1"/>
    </source>
</evidence>
<protein>
    <submittedName>
        <fullName evidence="2">Class I SAM-dependent methyltransferase</fullName>
    </submittedName>
</protein>
<proteinExistence type="predicted"/>
<dbReference type="InterPro" id="IPR029063">
    <property type="entry name" value="SAM-dependent_MTases_sf"/>
</dbReference>
<dbReference type="EMBL" id="JALNMH010000010">
    <property type="protein sequence ID" value="MCK7594469.1"/>
    <property type="molecule type" value="Genomic_DNA"/>
</dbReference>
<dbReference type="InterPro" id="IPR013216">
    <property type="entry name" value="Methyltransf_11"/>
</dbReference>
<dbReference type="SUPFAM" id="SSF53335">
    <property type="entry name" value="S-adenosyl-L-methionine-dependent methyltransferases"/>
    <property type="match status" value="1"/>
</dbReference>
<evidence type="ECO:0000313" key="3">
    <source>
        <dbReference type="Proteomes" id="UP001431449"/>
    </source>
</evidence>
<feature type="domain" description="Methyltransferase type 11" evidence="1">
    <location>
        <begin position="94"/>
        <end position="140"/>
    </location>
</feature>
<keyword evidence="2" id="KW-0489">Methyltransferase</keyword>
<organism evidence="2 3">
    <name type="scientific">Pseudomarimonas salicorniae</name>
    <dbReference type="NCBI Taxonomy" id="2933270"/>
    <lineage>
        <taxon>Bacteria</taxon>
        <taxon>Pseudomonadati</taxon>
        <taxon>Pseudomonadota</taxon>
        <taxon>Gammaproteobacteria</taxon>
        <taxon>Lysobacterales</taxon>
        <taxon>Lysobacteraceae</taxon>
        <taxon>Pseudomarimonas</taxon>
    </lineage>
</organism>
<dbReference type="GO" id="GO:0008168">
    <property type="term" value="F:methyltransferase activity"/>
    <property type="evidence" value="ECO:0007669"/>
    <property type="project" value="UniProtKB-KW"/>
</dbReference>
<keyword evidence="3" id="KW-1185">Reference proteome</keyword>
<sequence length="265" mass="29971">MMQTFRNFLLDPRVRGIEVDDNDLLDVHRRLLSEKRLLRSAFETFYSNMIEAADRHCSPGGIELELGTGAGFMKSLRPGLTTSDVRTADNIDMRVDALDMPFADGSVRCVYAINVFHHLSDVERFFVELKRVLKVGGAALLIEPHGGFASATVHRYLHSDETYDKTQRDWRLDSVRGPLSGANQALAHIVFERDRPKFEARYGGALEIVEQSYQLNAMRYLVSGGVNFRQLLPDFTAPLLSAVESAISPLARHWTLHRLTVIRKK</sequence>